<dbReference type="Proteomes" id="UP000423396">
    <property type="component" value="Chromosome"/>
</dbReference>
<dbReference type="Gene3D" id="3.90.550.10">
    <property type="entry name" value="Spore Coat Polysaccharide Biosynthesis Protein SpsA, Chain A"/>
    <property type="match status" value="1"/>
</dbReference>
<protein>
    <submittedName>
        <fullName evidence="2">Glycosyltransferase</fullName>
    </submittedName>
</protein>
<feature type="domain" description="Glycosyltransferase 2-like" evidence="1">
    <location>
        <begin position="6"/>
        <end position="134"/>
    </location>
</feature>
<gene>
    <name evidence="2" type="ORF">D1868_06945</name>
</gene>
<sequence length="350" mass="41196">MMKTAVIVTVYKRYNYVNEAINSVLHQTVLPDQIVVVTDNTKIIENSQNFHNLTTIEANYPDYGKKIVQAINSLDDDIDIVFFLEDDDIFDKYKIEYIKRIFERNNNLVMIHNLQKYIDINGKEINNSFTKSIEETQPQEDTIINLDNIFVLINRYPFLGFNISSMSIKKDILDKYKNFINELKIMLDTSLLFISVLEGNVLHISNRLTYFRIGSGISSYGNITNYTDFLKNQHKIICLQNKILEDLRKLYKIVKNYESCRKIVERGILIHETDLYLLNNYFNCDYKASTSSYTSLLFRCIKYLFNNEISLSEFIIYMAKLNLPLIYGKKKSSELILKRRFKQILELNTK</sequence>
<dbReference type="GO" id="GO:0016740">
    <property type="term" value="F:transferase activity"/>
    <property type="evidence" value="ECO:0007669"/>
    <property type="project" value="UniProtKB-KW"/>
</dbReference>
<keyword evidence="2" id="KW-0808">Transferase</keyword>
<dbReference type="InterPro" id="IPR029044">
    <property type="entry name" value="Nucleotide-diphossugar_trans"/>
</dbReference>
<dbReference type="SUPFAM" id="SSF53448">
    <property type="entry name" value="Nucleotide-diphospho-sugar transferases"/>
    <property type="match status" value="1"/>
</dbReference>
<dbReference type="KEGG" id="sazo:D1868_06945"/>
<dbReference type="InterPro" id="IPR001173">
    <property type="entry name" value="Glyco_trans_2-like"/>
</dbReference>
<evidence type="ECO:0000313" key="3">
    <source>
        <dbReference type="Proteomes" id="UP000423396"/>
    </source>
</evidence>
<accession>A0A650CPQ0</accession>
<dbReference type="Pfam" id="PF00535">
    <property type="entry name" value="Glycos_transf_2"/>
    <property type="match status" value="1"/>
</dbReference>
<reference evidence="2 3" key="1">
    <citation type="submission" date="2019-10" db="EMBL/GenBank/DDBJ databases">
        <title>Genome Sequences from Six Type Strain Members of the Archaeal Family Sulfolobaceae: Acidianus ambivalens, Acidianus infernus, Metallosphaera prunae, Stygiolobus azoricus, Sulfolobus metallicus, and Sulfurisphaera ohwakuensis.</title>
        <authorList>
            <person name="Counts J.A."/>
            <person name="Kelly R.M."/>
        </authorList>
    </citation>
    <scope>NUCLEOTIDE SEQUENCE [LARGE SCALE GENOMIC DNA]</scope>
    <source>
        <strain evidence="2 3">FC6</strain>
    </source>
</reference>
<evidence type="ECO:0000313" key="2">
    <source>
        <dbReference type="EMBL" id="QGR19753.1"/>
    </source>
</evidence>
<proteinExistence type="predicted"/>
<keyword evidence="3" id="KW-1185">Reference proteome</keyword>
<name>A0A650CPQ0_9CREN</name>
<evidence type="ECO:0000259" key="1">
    <source>
        <dbReference type="Pfam" id="PF00535"/>
    </source>
</evidence>
<dbReference type="AlphaFoldDB" id="A0A650CPQ0"/>
<dbReference type="EMBL" id="CP045483">
    <property type="protein sequence ID" value="QGR19753.1"/>
    <property type="molecule type" value="Genomic_DNA"/>
</dbReference>
<organism evidence="2 3">
    <name type="scientific">Stygiolobus azoricus</name>
    <dbReference type="NCBI Taxonomy" id="41675"/>
    <lineage>
        <taxon>Archaea</taxon>
        <taxon>Thermoproteota</taxon>
        <taxon>Thermoprotei</taxon>
        <taxon>Sulfolobales</taxon>
        <taxon>Sulfolobaceae</taxon>
        <taxon>Stygiolobus</taxon>
    </lineage>
</organism>